<dbReference type="PROSITE" id="PS00519">
    <property type="entry name" value="HTH_ASNC_1"/>
    <property type="match status" value="1"/>
</dbReference>
<evidence type="ECO:0000256" key="1">
    <source>
        <dbReference type="ARBA" id="ARBA00023015"/>
    </source>
</evidence>
<dbReference type="Proteomes" id="UP001208771">
    <property type="component" value="Unassembled WGS sequence"/>
</dbReference>
<evidence type="ECO:0000259" key="4">
    <source>
        <dbReference type="PROSITE" id="PS50956"/>
    </source>
</evidence>
<dbReference type="GO" id="GO:0043565">
    <property type="term" value="F:sequence-specific DNA binding"/>
    <property type="evidence" value="ECO:0007669"/>
    <property type="project" value="InterPro"/>
</dbReference>
<evidence type="ECO:0000256" key="3">
    <source>
        <dbReference type="ARBA" id="ARBA00023163"/>
    </source>
</evidence>
<dbReference type="Pfam" id="PF13412">
    <property type="entry name" value="HTH_24"/>
    <property type="match status" value="1"/>
</dbReference>
<dbReference type="SMART" id="SM00344">
    <property type="entry name" value="HTH_ASNC"/>
    <property type="match status" value="1"/>
</dbReference>
<dbReference type="InterPro" id="IPR036388">
    <property type="entry name" value="WH-like_DNA-bd_sf"/>
</dbReference>
<dbReference type="InterPro" id="IPR036390">
    <property type="entry name" value="WH_DNA-bd_sf"/>
</dbReference>
<dbReference type="GO" id="GO:0043200">
    <property type="term" value="P:response to amino acid"/>
    <property type="evidence" value="ECO:0007669"/>
    <property type="project" value="TreeGrafter"/>
</dbReference>
<dbReference type="GO" id="GO:0006355">
    <property type="term" value="P:regulation of DNA-templated transcription"/>
    <property type="evidence" value="ECO:0007669"/>
    <property type="project" value="UniProtKB-ARBA"/>
</dbReference>
<dbReference type="PANTHER" id="PTHR30154:SF34">
    <property type="entry name" value="TRANSCRIPTIONAL REGULATOR AZLB"/>
    <property type="match status" value="1"/>
</dbReference>
<protein>
    <submittedName>
        <fullName evidence="5">Lrp/AsnC family transcriptional regulator</fullName>
    </submittedName>
</protein>
<dbReference type="AlphaFoldDB" id="A0AAE3MW00"/>
<dbReference type="InterPro" id="IPR019885">
    <property type="entry name" value="Tscrpt_reg_HTH_AsnC-type_CS"/>
</dbReference>
<dbReference type="SUPFAM" id="SSF54909">
    <property type="entry name" value="Dimeric alpha+beta barrel"/>
    <property type="match status" value="1"/>
</dbReference>
<dbReference type="SUPFAM" id="SSF46785">
    <property type="entry name" value="Winged helix' DNA-binding domain"/>
    <property type="match status" value="1"/>
</dbReference>
<dbReference type="Pfam" id="PF01037">
    <property type="entry name" value="AsnC_trans_reg"/>
    <property type="match status" value="1"/>
</dbReference>
<dbReference type="PROSITE" id="PS50956">
    <property type="entry name" value="HTH_ASNC_2"/>
    <property type="match status" value="1"/>
</dbReference>
<proteinExistence type="predicted"/>
<sequence>MKLDSIDLRILDAVRRDGRITKQALAEQVGLSATPSWARLKRMEAEGIVTGYHARIVRQRIAPVTRVMVEITLASHRQNDFARFEQAIATIPEITGCWSVGGGIDYFLTVATADIDSYQRLIDRLLGMEIGIKQYFTYIVTKTIKEEAD</sequence>
<name>A0AAE3MW00_9HYPH</name>
<dbReference type="InterPro" id="IPR000485">
    <property type="entry name" value="AsnC-type_HTH_dom"/>
</dbReference>
<keyword evidence="6" id="KW-1185">Reference proteome</keyword>
<feature type="domain" description="HTH asnC-type" evidence="4">
    <location>
        <begin position="3"/>
        <end position="64"/>
    </location>
</feature>
<comment type="caution">
    <text evidence="5">The sequence shown here is derived from an EMBL/GenBank/DDBJ whole genome shotgun (WGS) entry which is preliminary data.</text>
</comment>
<keyword evidence="3" id="KW-0804">Transcription</keyword>
<dbReference type="InterPro" id="IPR019887">
    <property type="entry name" value="Tscrpt_reg_AsnC/Lrp_C"/>
</dbReference>
<organism evidence="5 6">
    <name type="scientific">Ectorhizobium quercum</name>
    <dbReference type="NCBI Taxonomy" id="2965071"/>
    <lineage>
        <taxon>Bacteria</taxon>
        <taxon>Pseudomonadati</taxon>
        <taxon>Pseudomonadota</taxon>
        <taxon>Alphaproteobacteria</taxon>
        <taxon>Hyphomicrobiales</taxon>
        <taxon>Rhizobiaceae</taxon>
        <taxon>Ectorhizobium</taxon>
    </lineage>
</organism>
<dbReference type="EMBL" id="JANFPI010000001">
    <property type="protein sequence ID" value="MCX8995899.1"/>
    <property type="molecule type" value="Genomic_DNA"/>
</dbReference>
<dbReference type="InterPro" id="IPR011008">
    <property type="entry name" value="Dimeric_a/b-barrel"/>
</dbReference>
<evidence type="ECO:0000313" key="5">
    <source>
        <dbReference type="EMBL" id="MCX8995899.1"/>
    </source>
</evidence>
<reference evidence="5" key="1">
    <citation type="submission" date="2022-07" db="EMBL/GenBank/DDBJ databases">
        <title>Ectorhizobium quercum gen.nov., sp. nov.</title>
        <authorList>
            <person name="Ma T."/>
            <person name="Li Y."/>
        </authorList>
    </citation>
    <scope>NUCLEOTIDE SEQUENCE</scope>
    <source>
        <strain evidence="5">BDR2-2</strain>
    </source>
</reference>
<keyword evidence="2" id="KW-0238">DNA-binding</keyword>
<gene>
    <name evidence="5" type="ORF">NOF55_02145</name>
</gene>
<dbReference type="RefSeq" id="WP_306409664.1">
    <property type="nucleotide sequence ID" value="NZ_JANFPI010000001.1"/>
</dbReference>
<evidence type="ECO:0000256" key="2">
    <source>
        <dbReference type="ARBA" id="ARBA00023125"/>
    </source>
</evidence>
<dbReference type="PANTHER" id="PTHR30154">
    <property type="entry name" value="LEUCINE-RESPONSIVE REGULATORY PROTEIN"/>
    <property type="match status" value="1"/>
</dbReference>
<dbReference type="InterPro" id="IPR019888">
    <property type="entry name" value="Tscrpt_reg_AsnC-like"/>
</dbReference>
<dbReference type="GO" id="GO:0005829">
    <property type="term" value="C:cytosol"/>
    <property type="evidence" value="ECO:0007669"/>
    <property type="project" value="TreeGrafter"/>
</dbReference>
<dbReference type="InterPro" id="IPR011991">
    <property type="entry name" value="ArsR-like_HTH"/>
</dbReference>
<dbReference type="PRINTS" id="PR00033">
    <property type="entry name" value="HTHASNC"/>
</dbReference>
<dbReference type="Gene3D" id="1.10.10.10">
    <property type="entry name" value="Winged helix-like DNA-binding domain superfamily/Winged helix DNA-binding domain"/>
    <property type="match status" value="1"/>
</dbReference>
<accession>A0AAE3MW00</accession>
<dbReference type="Gene3D" id="3.30.70.920">
    <property type="match status" value="1"/>
</dbReference>
<keyword evidence="1" id="KW-0805">Transcription regulation</keyword>
<dbReference type="CDD" id="cd00090">
    <property type="entry name" value="HTH_ARSR"/>
    <property type="match status" value="1"/>
</dbReference>
<evidence type="ECO:0000313" key="6">
    <source>
        <dbReference type="Proteomes" id="UP001208771"/>
    </source>
</evidence>